<keyword evidence="3" id="KW-1185">Reference proteome</keyword>
<reference evidence="2 3" key="2">
    <citation type="journal article" date="2012" name="PLoS Pathog.">
        <title>Diverse lifestyles and strategies of plant pathogenesis encoded in the genomes of eighteen Dothideomycetes fungi.</title>
        <authorList>
            <person name="Ohm R.A."/>
            <person name="Feau N."/>
            <person name="Henrissat B."/>
            <person name="Schoch C.L."/>
            <person name="Horwitz B.A."/>
            <person name="Barry K.W."/>
            <person name="Condon B.J."/>
            <person name="Copeland A.C."/>
            <person name="Dhillon B."/>
            <person name="Glaser F."/>
            <person name="Hesse C.N."/>
            <person name="Kosti I."/>
            <person name="LaButti K."/>
            <person name="Lindquist E.A."/>
            <person name="Lucas S."/>
            <person name="Salamov A.A."/>
            <person name="Bradshaw R.E."/>
            <person name="Ciuffetti L."/>
            <person name="Hamelin R.C."/>
            <person name="Kema G.H.J."/>
            <person name="Lawrence C."/>
            <person name="Scott J.A."/>
            <person name="Spatafora J.W."/>
            <person name="Turgeon B.G."/>
            <person name="de Wit P.J.G.M."/>
            <person name="Zhong S."/>
            <person name="Goodwin S.B."/>
            <person name="Grigoriev I.V."/>
        </authorList>
    </citation>
    <scope>NUCLEOTIDE SEQUENCE [LARGE SCALE GENOMIC DNA]</scope>
    <source>
        <strain evidence="3">NZE10 / CBS 128990</strain>
    </source>
</reference>
<organism evidence="2 3">
    <name type="scientific">Dothistroma septosporum (strain NZE10 / CBS 128990)</name>
    <name type="common">Red band needle blight fungus</name>
    <name type="synonym">Mycosphaerella pini</name>
    <dbReference type="NCBI Taxonomy" id="675120"/>
    <lineage>
        <taxon>Eukaryota</taxon>
        <taxon>Fungi</taxon>
        <taxon>Dikarya</taxon>
        <taxon>Ascomycota</taxon>
        <taxon>Pezizomycotina</taxon>
        <taxon>Dothideomycetes</taxon>
        <taxon>Dothideomycetidae</taxon>
        <taxon>Mycosphaerellales</taxon>
        <taxon>Mycosphaerellaceae</taxon>
        <taxon>Dothistroma</taxon>
    </lineage>
</organism>
<proteinExistence type="predicted"/>
<feature type="compositionally biased region" description="Basic and acidic residues" evidence="1">
    <location>
        <begin position="163"/>
        <end position="175"/>
    </location>
</feature>
<accession>N1PGJ3</accession>
<feature type="region of interest" description="Disordered" evidence="1">
    <location>
        <begin position="139"/>
        <end position="234"/>
    </location>
</feature>
<gene>
    <name evidence="2" type="ORF">DOTSEDRAFT_26845</name>
</gene>
<feature type="region of interest" description="Disordered" evidence="1">
    <location>
        <begin position="66"/>
        <end position="87"/>
    </location>
</feature>
<name>N1PGJ3_DOTSN</name>
<evidence type="ECO:0000256" key="1">
    <source>
        <dbReference type="SAM" id="MobiDB-lite"/>
    </source>
</evidence>
<dbReference type="Proteomes" id="UP000016933">
    <property type="component" value="Unassembled WGS sequence"/>
</dbReference>
<dbReference type="AlphaFoldDB" id="N1PGJ3"/>
<feature type="compositionally biased region" description="Basic residues" evidence="1">
    <location>
        <begin position="24"/>
        <end position="40"/>
    </location>
</feature>
<evidence type="ECO:0000313" key="2">
    <source>
        <dbReference type="EMBL" id="EME41713.1"/>
    </source>
</evidence>
<dbReference type="HOGENOM" id="CLU_1030689_0_0_1"/>
<reference evidence="3" key="1">
    <citation type="journal article" date="2012" name="PLoS Genet.">
        <title>The genomes of the fungal plant pathogens Cladosporium fulvum and Dothistroma septosporum reveal adaptation to different hosts and lifestyles but also signatures of common ancestry.</title>
        <authorList>
            <person name="de Wit P.J.G.M."/>
            <person name="van der Burgt A."/>
            <person name="Oekmen B."/>
            <person name="Stergiopoulos I."/>
            <person name="Abd-Elsalam K.A."/>
            <person name="Aerts A.L."/>
            <person name="Bahkali A.H."/>
            <person name="Beenen H.G."/>
            <person name="Chettri P."/>
            <person name="Cox M.P."/>
            <person name="Datema E."/>
            <person name="de Vries R.P."/>
            <person name="Dhillon B."/>
            <person name="Ganley A.R."/>
            <person name="Griffiths S.A."/>
            <person name="Guo Y."/>
            <person name="Hamelin R.C."/>
            <person name="Henrissat B."/>
            <person name="Kabir M.S."/>
            <person name="Jashni M.K."/>
            <person name="Kema G."/>
            <person name="Klaubauf S."/>
            <person name="Lapidus A."/>
            <person name="Levasseur A."/>
            <person name="Lindquist E."/>
            <person name="Mehrabi R."/>
            <person name="Ohm R.A."/>
            <person name="Owen T.J."/>
            <person name="Salamov A."/>
            <person name="Schwelm A."/>
            <person name="Schijlen E."/>
            <person name="Sun H."/>
            <person name="van den Burg H.A."/>
            <person name="van Ham R.C.H.J."/>
            <person name="Zhang S."/>
            <person name="Goodwin S.B."/>
            <person name="Grigoriev I.V."/>
            <person name="Collemare J."/>
            <person name="Bradshaw R.E."/>
        </authorList>
    </citation>
    <scope>NUCLEOTIDE SEQUENCE [LARGE SCALE GENOMIC DNA]</scope>
    <source>
        <strain evidence="3">NZE10 / CBS 128990</strain>
    </source>
</reference>
<protein>
    <submittedName>
        <fullName evidence="2">Uncharacterized protein</fullName>
    </submittedName>
</protein>
<feature type="compositionally biased region" description="Basic and acidic residues" evidence="1">
    <location>
        <begin position="209"/>
        <end position="219"/>
    </location>
</feature>
<feature type="compositionally biased region" description="Basic and acidic residues" evidence="1">
    <location>
        <begin position="141"/>
        <end position="150"/>
    </location>
</feature>
<evidence type="ECO:0000313" key="3">
    <source>
        <dbReference type="Proteomes" id="UP000016933"/>
    </source>
</evidence>
<sequence>MNEPSITQILQLFKRSKSQNDMKTKRKSLGKAPPLKRIRTIPKPPNGEAWIQARQCQSDVACVQWPGSRDGKTPEIDTAEEPPTEADLGAAERISNVWTLIATAARLLAFDREHAGVGMALIQLGGVLYETLADYDSTSSIRRERERHYGAPESVEDEATAGRSEERFGWRHEAQDALDDAEGYSVNDDGSLPGLEHYEYGYDEYPTDEESRKLEESHPPPHSSRPPQENQYHQACEDFTEAMATRRSRDDRIEPEALRGCCESDFDDLR</sequence>
<feature type="region of interest" description="Disordered" evidence="1">
    <location>
        <begin position="13"/>
        <end position="46"/>
    </location>
</feature>
<dbReference type="EMBL" id="KB446542">
    <property type="protein sequence ID" value="EME41713.1"/>
    <property type="molecule type" value="Genomic_DNA"/>
</dbReference>